<keyword evidence="18" id="KW-1185">Reference proteome</keyword>
<evidence type="ECO:0000256" key="5">
    <source>
        <dbReference type="ARBA" id="ARBA00022475"/>
    </source>
</evidence>
<evidence type="ECO:0000256" key="9">
    <source>
        <dbReference type="ARBA" id="ARBA00023136"/>
    </source>
</evidence>
<keyword evidence="10 13" id="KW-0143">Chaperone</keyword>
<keyword evidence="5 13" id="KW-1003">Cell membrane</keyword>
<dbReference type="InterPro" id="IPR001708">
    <property type="entry name" value="YidC/ALB3/OXA1/COX18"/>
</dbReference>
<gene>
    <name evidence="13 16" type="primary">yidC</name>
    <name evidence="17" type="ORF">FUT82_07805</name>
    <name evidence="16" type="ORF">TPHV1_10123</name>
</gene>
<evidence type="ECO:0000256" key="12">
    <source>
        <dbReference type="ARBA" id="ARBA00033342"/>
    </source>
</evidence>
<keyword evidence="6 13" id="KW-0812">Transmembrane</keyword>
<evidence type="ECO:0000256" key="3">
    <source>
        <dbReference type="ARBA" id="ARBA00015325"/>
    </source>
</evidence>
<dbReference type="CDD" id="cd20070">
    <property type="entry name" value="5TM_YidC_Alb3"/>
    <property type="match status" value="1"/>
</dbReference>
<comment type="subcellular location">
    <subcellularLocation>
        <location evidence="1">Cell inner membrane</location>
        <topology evidence="1">Multi-pass membrane protein</topology>
    </subcellularLocation>
    <subcellularLocation>
        <location evidence="13">Cell membrane</location>
        <topology evidence="13">Multi-pass membrane protein</topology>
    </subcellularLocation>
</comment>
<dbReference type="Proteomes" id="UP000323594">
    <property type="component" value="Chromosome"/>
</dbReference>
<feature type="domain" description="Membrane insertase YidC N-terminal" evidence="15">
    <location>
        <begin position="88"/>
        <end position="340"/>
    </location>
</feature>
<dbReference type="EMBL" id="CDNC01000001">
    <property type="protein sequence ID" value="CEM60455.1"/>
    <property type="molecule type" value="Genomic_DNA"/>
</dbReference>
<dbReference type="Pfam" id="PF02096">
    <property type="entry name" value="60KD_IMP"/>
    <property type="match status" value="1"/>
</dbReference>
<feature type="transmembrane region" description="Helical" evidence="13">
    <location>
        <begin position="455"/>
        <end position="475"/>
    </location>
</feature>
<protein>
    <recommendedName>
        <fullName evidence="3 13">Membrane protein insertase YidC</fullName>
    </recommendedName>
    <alternativeName>
        <fullName evidence="12 13">Foldase YidC</fullName>
    </alternativeName>
    <alternativeName>
        <fullName evidence="11 13">Membrane integrase YidC</fullName>
    </alternativeName>
    <alternativeName>
        <fullName evidence="13">Membrane protein YidC</fullName>
    </alternativeName>
</protein>
<proteinExistence type="inferred from homology"/>
<reference evidence="18" key="1">
    <citation type="submission" date="2015-01" db="EMBL/GenBank/DDBJ databases">
        <authorList>
            <person name="Manzoor Shahid"/>
            <person name="Zubair Saima"/>
        </authorList>
    </citation>
    <scope>NUCLEOTIDE SEQUENCE [LARGE SCALE GENOMIC DNA]</scope>
    <source>
        <strain evidence="18">V1</strain>
    </source>
</reference>
<dbReference type="EMBL" id="CP042817">
    <property type="protein sequence ID" value="QEJ97908.1"/>
    <property type="molecule type" value="Genomic_DNA"/>
</dbReference>
<evidence type="ECO:0000256" key="11">
    <source>
        <dbReference type="ARBA" id="ARBA00033245"/>
    </source>
</evidence>
<dbReference type="GO" id="GO:0032977">
    <property type="term" value="F:membrane insertase activity"/>
    <property type="evidence" value="ECO:0007669"/>
    <property type="project" value="InterPro"/>
</dbReference>
<dbReference type="Proteomes" id="UP000042527">
    <property type="component" value="Unassembled WGS sequence"/>
</dbReference>
<dbReference type="OrthoDB" id="9780552at2"/>
<dbReference type="RefSeq" id="WP_024752558.1">
    <property type="nucleotide sequence ID" value="NZ_CDNC01000001.1"/>
</dbReference>
<feature type="transmembrane region" description="Helical" evidence="13">
    <location>
        <begin position="549"/>
        <end position="573"/>
    </location>
</feature>
<evidence type="ECO:0000256" key="10">
    <source>
        <dbReference type="ARBA" id="ARBA00023186"/>
    </source>
</evidence>
<evidence type="ECO:0000256" key="2">
    <source>
        <dbReference type="ARBA" id="ARBA00010527"/>
    </source>
</evidence>
<dbReference type="NCBIfam" id="TIGR03593">
    <property type="entry name" value="yidC_nterm"/>
    <property type="match status" value="1"/>
</dbReference>
<dbReference type="InterPro" id="IPR038221">
    <property type="entry name" value="YidC_periplasmic_sf"/>
</dbReference>
<dbReference type="AlphaFoldDB" id="A0A0B7GU02"/>
<keyword evidence="8 13" id="KW-1133">Transmembrane helix</keyword>
<keyword evidence="7 13" id="KW-0653">Protein transport</keyword>
<comment type="caution">
    <text evidence="13">Lacks conserved residue(s) required for the propagation of feature annotation.</text>
</comment>
<dbReference type="GO" id="GO:0015031">
    <property type="term" value="P:protein transport"/>
    <property type="evidence" value="ECO:0007669"/>
    <property type="project" value="UniProtKB-KW"/>
</dbReference>
<dbReference type="Pfam" id="PF14849">
    <property type="entry name" value="YidC_periplas"/>
    <property type="match status" value="1"/>
</dbReference>
<reference evidence="17 19" key="3">
    <citation type="submission" date="2019-08" db="EMBL/GenBank/DDBJ databases">
        <authorList>
            <person name="Kuhnert P."/>
        </authorList>
    </citation>
    <scope>NUCLEOTIDE SEQUENCE [LARGE SCALE GENOMIC DNA]</scope>
    <source>
        <strain evidence="17 19">B36.5</strain>
    </source>
</reference>
<dbReference type="InterPro" id="IPR028053">
    <property type="entry name" value="Membr_insert_YidC_N"/>
</dbReference>
<reference evidence="16" key="2">
    <citation type="submission" date="2015-01" db="EMBL/GenBank/DDBJ databases">
        <authorList>
            <person name="Xiang T."/>
            <person name="Song Y."/>
            <person name="Huang L."/>
            <person name="Wang B."/>
            <person name="Wu P."/>
        </authorList>
    </citation>
    <scope>NUCLEOTIDE SEQUENCE [LARGE SCALE GENOMIC DNA]</scope>
    <source>
        <strain evidence="16">V1</strain>
    </source>
</reference>
<evidence type="ECO:0000313" key="18">
    <source>
        <dbReference type="Proteomes" id="UP000042527"/>
    </source>
</evidence>
<dbReference type="NCBIfam" id="TIGR03592">
    <property type="entry name" value="yidC_oxa1_cterm"/>
    <property type="match status" value="1"/>
</dbReference>
<dbReference type="PANTHER" id="PTHR12428">
    <property type="entry name" value="OXA1"/>
    <property type="match status" value="1"/>
</dbReference>
<evidence type="ECO:0000256" key="1">
    <source>
        <dbReference type="ARBA" id="ARBA00004429"/>
    </source>
</evidence>
<dbReference type="GO" id="GO:0051205">
    <property type="term" value="P:protein insertion into membrane"/>
    <property type="evidence" value="ECO:0007669"/>
    <property type="project" value="TreeGrafter"/>
</dbReference>
<comment type="subunit">
    <text evidence="13">Interacts with the Sec translocase complex via SecD. Specifically interacts with transmembrane segments of nascent integral membrane proteins during membrane integration.</text>
</comment>
<evidence type="ECO:0000313" key="19">
    <source>
        <dbReference type="Proteomes" id="UP000323594"/>
    </source>
</evidence>
<dbReference type="PANTHER" id="PTHR12428:SF65">
    <property type="entry name" value="CYTOCHROME C OXIDASE ASSEMBLY PROTEIN COX18, MITOCHONDRIAL"/>
    <property type="match status" value="1"/>
</dbReference>
<dbReference type="InterPro" id="IPR028055">
    <property type="entry name" value="YidC/Oxa/ALB_C"/>
</dbReference>
<feature type="domain" description="Membrane insertase YidC/Oxa/ALB C-terminal" evidence="14">
    <location>
        <begin position="389"/>
        <end position="586"/>
    </location>
</feature>
<evidence type="ECO:0000259" key="15">
    <source>
        <dbReference type="Pfam" id="PF14849"/>
    </source>
</evidence>
<dbReference type="PRINTS" id="PR00701">
    <property type="entry name" value="60KDINNERMP"/>
</dbReference>
<evidence type="ECO:0000256" key="4">
    <source>
        <dbReference type="ARBA" id="ARBA00022448"/>
    </source>
</evidence>
<evidence type="ECO:0000256" key="6">
    <source>
        <dbReference type="ARBA" id="ARBA00022692"/>
    </source>
</evidence>
<keyword evidence="9 13" id="KW-0472">Membrane</keyword>
<dbReference type="Gene3D" id="2.70.98.90">
    <property type="match status" value="1"/>
</dbReference>
<organism evidence="16 18">
    <name type="scientific">Treponema phagedenis</name>
    <dbReference type="NCBI Taxonomy" id="162"/>
    <lineage>
        <taxon>Bacteria</taxon>
        <taxon>Pseudomonadati</taxon>
        <taxon>Spirochaetota</taxon>
        <taxon>Spirochaetia</taxon>
        <taxon>Spirochaetales</taxon>
        <taxon>Treponemataceae</taxon>
        <taxon>Treponema</taxon>
    </lineage>
</organism>
<feature type="transmembrane region" description="Helical" evidence="13">
    <location>
        <begin position="389"/>
        <end position="408"/>
    </location>
</feature>
<evidence type="ECO:0000256" key="8">
    <source>
        <dbReference type="ARBA" id="ARBA00022989"/>
    </source>
</evidence>
<evidence type="ECO:0000313" key="16">
    <source>
        <dbReference type="EMBL" id="CEM60455.1"/>
    </source>
</evidence>
<evidence type="ECO:0000256" key="13">
    <source>
        <dbReference type="HAMAP-Rule" id="MF_01810"/>
    </source>
</evidence>
<dbReference type="PRINTS" id="PR01900">
    <property type="entry name" value="YIDCPROTEIN"/>
</dbReference>
<evidence type="ECO:0000259" key="14">
    <source>
        <dbReference type="Pfam" id="PF02096"/>
    </source>
</evidence>
<accession>A0A0B7GU02</accession>
<dbReference type="CDD" id="cd19961">
    <property type="entry name" value="EcYidC-like_peri"/>
    <property type="match status" value="1"/>
</dbReference>
<dbReference type="HAMAP" id="MF_01810">
    <property type="entry name" value="YidC_type1"/>
    <property type="match status" value="1"/>
</dbReference>
<sequence>MKKNTLIAIILSTLVIIGSTYLQLKLYPPPAQEEQQLAQSEKSVQSTETVPQNTFVAKTELGSKSAGGVEFLSNPDSNDQNLTEKIYTVKTSLVEASFTNKGGDIISYKLLEHYGADSTENVEMIKNLTESNRAFSIALGNQTAPIVDQLFHVKEEKLSGGAQAIGFYKTISIRNQDASISSFILAKRYIFYPDNYMFELQVSINGDESLKGLNFNSAGYTLKTPPQIGPDWNTADKYEYRTFMSFSKEKEKTKSYTLKTDSVQEITDPVGWVSISGKYFTTIIIPQNSNTIQSTFLLAPKNAQSPIQDNQIALIRKIIAGSAITDIYHVYIGPCTENYLSPYNIPSKNPFQLDNIRIDSVAASGGLLYPLEVGLKWVLQFFYKIIPNWGVAIILVTLLIKLLFYPLTKKSFVASQRMQELQPQMQTIQAKYKNNPQKLNEEMAKFYKEAGYNPLSGCLPLLVQMPFLFAMYRLFNNYFEFRGAMFIPHWIPDLSIGDSIWKLPFTVPFFGWTDLRLLPILYVVSQIVFSKITQPPATEQQNSSMKMMLYFMPVFFFFLFYNAPSGLLVYWTAMNLMTLVQQLFIKQTMHHTSDAKNKKEVKYGKGAKK</sequence>
<keyword evidence="4 13" id="KW-0813">Transport</keyword>
<name>A0A0B7GU02_TREPH</name>
<dbReference type="InterPro" id="IPR019998">
    <property type="entry name" value="Membr_insert_YidC"/>
</dbReference>
<evidence type="ECO:0000256" key="7">
    <source>
        <dbReference type="ARBA" id="ARBA00022927"/>
    </source>
</evidence>
<dbReference type="GO" id="GO:0005886">
    <property type="term" value="C:plasma membrane"/>
    <property type="evidence" value="ECO:0007669"/>
    <property type="project" value="UniProtKB-SubCell"/>
</dbReference>
<comment type="similarity">
    <text evidence="2 13">Belongs to the OXA1/ALB3/YidC family. Type 1 subfamily.</text>
</comment>
<dbReference type="InterPro" id="IPR047196">
    <property type="entry name" value="YidC_ALB_C"/>
</dbReference>
<evidence type="ECO:0000313" key="17">
    <source>
        <dbReference type="EMBL" id="QEJ97908.1"/>
    </source>
</evidence>
<comment type="function">
    <text evidence="13">Required for the insertion and/or proper folding and/or complex formation of integral membrane proteins into the membrane. Involved in integration of membrane proteins that insert both dependently and independently of the Sec translocase complex, as well as at least some lipoproteins. Aids folding of multispanning membrane proteins.</text>
</comment>